<sequence length="172" mass="19007">MTFTAVLENIARSPIATKIGEKLTTAKSISLSGLSRLGKGLISTHLCQQQAKPLLIVTATVEEATRWALQLQSMSWRVYLYQPLDTFPYESAQIDLETAWTRIEILAELLAKPQPNLAIATTINALQPHLSSTQVFQKHSIYLNIGDSQSVKLLAEALARLGYAEVKEVKES</sequence>
<dbReference type="Gene3D" id="3.40.50.11180">
    <property type="match status" value="1"/>
</dbReference>
<keyword evidence="2" id="KW-1185">Reference proteome</keyword>
<comment type="caution">
    <text evidence="1">The sequence shown here is derived from an EMBL/GenBank/DDBJ whole genome shotgun (WGS) entry which is preliminary data.</text>
</comment>
<evidence type="ECO:0000313" key="1">
    <source>
        <dbReference type="EMBL" id="MEA5479906.1"/>
    </source>
</evidence>
<proteinExistence type="predicted"/>
<reference evidence="1 2" key="1">
    <citation type="submission" date="2023-12" db="EMBL/GenBank/DDBJ databases">
        <title>Baltic Sea Cyanobacteria.</title>
        <authorList>
            <person name="Delbaje E."/>
            <person name="Fewer D.P."/>
            <person name="Shishido T.K."/>
        </authorList>
    </citation>
    <scope>NUCLEOTIDE SEQUENCE [LARGE SCALE GENOMIC DNA]</scope>
    <source>
        <strain evidence="1 2">UHCC 0370</strain>
    </source>
</reference>
<dbReference type="SUPFAM" id="SSF52540">
    <property type="entry name" value="P-loop containing nucleoside triphosphate hydrolases"/>
    <property type="match status" value="1"/>
</dbReference>
<gene>
    <name evidence="1" type="ORF">VB774_19950</name>
</gene>
<name>A0ABU5TNM2_9CYAN</name>
<accession>A0ABU5TNM2</accession>
<dbReference type="InterPro" id="IPR027417">
    <property type="entry name" value="P-loop_NTPase"/>
</dbReference>
<protein>
    <submittedName>
        <fullName evidence="1">Transcription-repair coupling factor</fullName>
    </submittedName>
</protein>
<dbReference type="Gene3D" id="3.30.2060.10">
    <property type="entry name" value="Penicillin-binding protein 1b domain"/>
    <property type="match status" value="1"/>
</dbReference>
<organism evidence="1 2">
    <name type="scientific">Pseudanabaena galeata UHCC 0370</name>
    <dbReference type="NCBI Taxonomy" id="3110310"/>
    <lineage>
        <taxon>Bacteria</taxon>
        <taxon>Bacillati</taxon>
        <taxon>Cyanobacteriota</taxon>
        <taxon>Cyanophyceae</taxon>
        <taxon>Pseudanabaenales</taxon>
        <taxon>Pseudanabaenaceae</taxon>
        <taxon>Pseudanabaena</taxon>
    </lineage>
</organism>
<feature type="non-terminal residue" evidence="1">
    <location>
        <position position="172"/>
    </location>
</feature>
<evidence type="ECO:0000313" key="2">
    <source>
        <dbReference type="Proteomes" id="UP001301388"/>
    </source>
</evidence>
<dbReference type="Proteomes" id="UP001301388">
    <property type="component" value="Unassembled WGS sequence"/>
</dbReference>
<dbReference type="EMBL" id="JAYGIE010000103">
    <property type="protein sequence ID" value="MEA5479906.1"/>
    <property type="molecule type" value="Genomic_DNA"/>
</dbReference>